<feature type="signal peptide" evidence="1">
    <location>
        <begin position="1"/>
        <end position="32"/>
    </location>
</feature>
<feature type="domain" description="PapC-like C-terminal" evidence="2">
    <location>
        <begin position="708"/>
        <end position="769"/>
    </location>
</feature>
<dbReference type="InterPro" id="IPR025949">
    <property type="entry name" value="PapC-like_C"/>
</dbReference>
<dbReference type="GO" id="GO:0009279">
    <property type="term" value="C:cell outer membrane"/>
    <property type="evidence" value="ECO:0007669"/>
    <property type="project" value="TreeGrafter"/>
</dbReference>
<keyword evidence="4" id="KW-1185">Reference proteome</keyword>
<dbReference type="Pfam" id="PF00577">
    <property type="entry name" value="Usher"/>
    <property type="match status" value="1"/>
</dbReference>
<accession>A0A2K1Q3D6</accession>
<dbReference type="GO" id="GO:0009297">
    <property type="term" value="P:pilus assembly"/>
    <property type="evidence" value="ECO:0007669"/>
    <property type="project" value="InterPro"/>
</dbReference>
<dbReference type="EMBL" id="NPZB01000001">
    <property type="protein sequence ID" value="PNS09555.1"/>
    <property type="molecule type" value="Genomic_DNA"/>
</dbReference>
<dbReference type="InterPro" id="IPR000015">
    <property type="entry name" value="Fimb_usher"/>
</dbReference>
<evidence type="ECO:0000259" key="2">
    <source>
        <dbReference type="Pfam" id="PF13953"/>
    </source>
</evidence>
<dbReference type="GO" id="GO:0015473">
    <property type="term" value="F:fimbrial usher porin activity"/>
    <property type="evidence" value="ECO:0007669"/>
    <property type="project" value="InterPro"/>
</dbReference>
<dbReference type="Gene3D" id="2.60.40.2610">
    <property type="entry name" value="Outer membrane usher protein FimD, plug domain"/>
    <property type="match status" value="1"/>
</dbReference>
<comment type="caution">
    <text evidence="3">The sequence shown here is derived from an EMBL/GenBank/DDBJ whole genome shotgun (WGS) entry which is preliminary data.</text>
</comment>
<protein>
    <submittedName>
        <fullName evidence="3">Type VII secretion system (T7SS), usher protein</fullName>
    </submittedName>
</protein>
<proteinExistence type="predicted"/>
<dbReference type="Pfam" id="PF13953">
    <property type="entry name" value="PapC_C"/>
    <property type="match status" value="1"/>
</dbReference>
<keyword evidence="1" id="KW-0732">Signal</keyword>
<dbReference type="RefSeq" id="WP_103074592.1">
    <property type="nucleotide sequence ID" value="NZ_NPZB01000001.1"/>
</dbReference>
<name>A0A2K1Q3D6_9GAMM</name>
<reference evidence="3 4" key="1">
    <citation type="submission" date="2017-08" db="EMBL/GenBank/DDBJ databases">
        <title>Lysobacter sylvestris genome.</title>
        <authorList>
            <person name="Zhang D.-C."/>
            <person name="Albuquerque L."/>
            <person name="Franca L."/>
            <person name="Froufe H.J.C."/>
            <person name="Barroso C."/>
            <person name="Egas C."/>
            <person name="Da Costa M."/>
            <person name="Margesin R."/>
        </authorList>
    </citation>
    <scope>NUCLEOTIDE SEQUENCE [LARGE SCALE GENOMIC DNA]</scope>
    <source>
        <strain evidence="3 4">AM20-91</strain>
    </source>
</reference>
<dbReference type="PANTHER" id="PTHR30451">
    <property type="entry name" value="OUTER MEMBRANE USHER PROTEIN"/>
    <property type="match status" value="1"/>
</dbReference>
<feature type="chain" id="PRO_5014390904" evidence="1">
    <location>
        <begin position="33"/>
        <end position="789"/>
    </location>
</feature>
<dbReference type="OrthoDB" id="8587at2"/>
<gene>
    <name evidence="3" type="ORF">Lysil_1184</name>
</gene>
<evidence type="ECO:0000313" key="4">
    <source>
        <dbReference type="Proteomes" id="UP000236220"/>
    </source>
</evidence>
<dbReference type="AlphaFoldDB" id="A0A2K1Q3D6"/>
<sequence>MTTPPARCRIRRRPDLLAIALACCLLPIAARAGDAVDPGAPSDEVYLEVTLNQTQKPALFRFVVRDGHLYASPSTLRELGLHTSGDASTGGLLPVEHDGIVVAYDAAKQRVAITAPLLQLDVGTAQLDARAQADAPSPTPLGILFSYDADVIRSGNGGNAVLAPSVQVFGLGNATLESNGIVRSTSSGNGWHSSAVRLDTRLRWTFPGRALEVILGDTTTSGPDWSRQTRMGGLHIGTNYASLQPFRVLSPGPVFSGESAVPSNVELYVNGIKQYEGQAPVGRFVVSGAPSMEGLGNAQLVVTDVFGRSRTIDVPFYGTQRLLAPGLDDWSLTLGRVRLDYGSRSASYAPDTALDASWRRGITSYFTGEGHAEATRGLREGGLGGAWLLGRAGVMHAAWAASSAGALSGSQSAWGYQWSNGHFSVGFDSIRTHGDYRDLAAVATGFLPPRVTDSANIGVASALLGSFNFTYAQLQYVDQPRSRLAGAYWSRTIGRGWFVNAGGNIDLDHHAQRSFSLGVTVLLDGQRQASASVQRSGSRTYSEADLTKQARVNGDIGWRLQARHDSDNGNGGLAEATWLTHAVELTAGIAQDGDNRQYHAAAHGSVVWMGRSLFASRQVIDGFALVDAGYPNIPVKLENRPYGTTNRNGQLILTPLFPFQRNRVSIDPTALPANVRVPLRDKVVVPGASGAAKVSFDVTPVHAAIVILHDAAGHALPMGGNVHRAEATNDGDDTIVGYDGEVYLEGLSAHNALEVEMPDGRCIARFDYTAGDADIPRIGPVTCGPENAK</sequence>
<dbReference type="PANTHER" id="PTHR30451:SF5">
    <property type="entry name" value="SLR0019 PROTEIN"/>
    <property type="match status" value="1"/>
</dbReference>
<evidence type="ECO:0000256" key="1">
    <source>
        <dbReference type="SAM" id="SignalP"/>
    </source>
</evidence>
<dbReference type="InterPro" id="IPR043142">
    <property type="entry name" value="PapC-like_C_sf"/>
</dbReference>
<dbReference type="Gene3D" id="2.60.40.3110">
    <property type="match status" value="1"/>
</dbReference>
<dbReference type="Gene3D" id="2.60.40.2070">
    <property type="match status" value="1"/>
</dbReference>
<organism evidence="3 4">
    <name type="scientific">Solilutibacter silvestris</name>
    <dbReference type="NCBI Taxonomy" id="1645665"/>
    <lineage>
        <taxon>Bacteria</taxon>
        <taxon>Pseudomonadati</taxon>
        <taxon>Pseudomonadota</taxon>
        <taxon>Gammaproteobacteria</taxon>
        <taxon>Lysobacterales</taxon>
        <taxon>Lysobacteraceae</taxon>
        <taxon>Solilutibacter</taxon>
    </lineage>
</organism>
<dbReference type="InterPro" id="IPR042186">
    <property type="entry name" value="FimD_plug_dom"/>
</dbReference>
<dbReference type="Proteomes" id="UP000236220">
    <property type="component" value="Unassembled WGS sequence"/>
</dbReference>
<evidence type="ECO:0000313" key="3">
    <source>
        <dbReference type="EMBL" id="PNS09555.1"/>
    </source>
</evidence>